<dbReference type="Pfam" id="PF07818">
    <property type="entry name" value="HCNGP"/>
    <property type="match status" value="1"/>
</dbReference>
<feature type="compositionally biased region" description="Low complexity" evidence="1">
    <location>
        <begin position="358"/>
        <end position="375"/>
    </location>
</feature>
<reference evidence="2 3" key="1">
    <citation type="submission" date="2018-11" db="EMBL/GenBank/DDBJ databases">
        <authorList>
            <consortium name="Pathogen Informatics"/>
        </authorList>
    </citation>
    <scope>NUCLEOTIDE SEQUENCE [LARGE SCALE GENOMIC DNA]</scope>
    <source>
        <strain evidence="2 3">Zambia</strain>
    </source>
</reference>
<dbReference type="STRING" id="48269.A0A183N352"/>
<feature type="region of interest" description="Disordered" evidence="1">
    <location>
        <begin position="354"/>
        <end position="435"/>
    </location>
</feature>
<accession>A0A183N352</accession>
<dbReference type="Proteomes" id="UP000277204">
    <property type="component" value="Unassembled WGS sequence"/>
</dbReference>
<dbReference type="GO" id="GO:0005634">
    <property type="term" value="C:nucleus"/>
    <property type="evidence" value="ECO:0007669"/>
    <property type="project" value="TreeGrafter"/>
</dbReference>
<dbReference type="EMBL" id="UZAI01019312">
    <property type="protein sequence ID" value="VDP44361.1"/>
    <property type="molecule type" value="Genomic_DNA"/>
</dbReference>
<evidence type="ECO:0000313" key="3">
    <source>
        <dbReference type="Proteomes" id="UP000277204"/>
    </source>
</evidence>
<protein>
    <submittedName>
        <fullName evidence="2">Uncharacterized protein</fullName>
    </submittedName>
</protein>
<dbReference type="GO" id="GO:0006355">
    <property type="term" value="P:regulation of DNA-templated transcription"/>
    <property type="evidence" value="ECO:0007669"/>
    <property type="project" value="InterPro"/>
</dbReference>
<name>A0A183N352_9TREM</name>
<dbReference type="InterPro" id="IPR012479">
    <property type="entry name" value="SAP30BP"/>
</dbReference>
<dbReference type="AlphaFoldDB" id="A0A183N352"/>
<feature type="region of interest" description="Disordered" evidence="1">
    <location>
        <begin position="104"/>
        <end position="124"/>
    </location>
</feature>
<feature type="compositionally biased region" description="Polar residues" evidence="1">
    <location>
        <begin position="407"/>
        <end position="421"/>
    </location>
</feature>
<dbReference type="PANTHER" id="PTHR13464">
    <property type="entry name" value="TRANSCRIPTIONAL REGULATOR PROTEIN HCNGP"/>
    <property type="match status" value="1"/>
</dbReference>
<evidence type="ECO:0000256" key="1">
    <source>
        <dbReference type="SAM" id="MobiDB-lite"/>
    </source>
</evidence>
<feature type="compositionally biased region" description="Low complexity" evidence="1">
    <location>
        <begin position="383"/>
        <end position="393"/>
    </location>
</feature>
<dbReference type="PANTHER" id="PTHR13464:SF0">
    <property type="entry name" value="SAP30-BINDING PROTEIN"/>
    <property type="match status" value="1"/>
</dbReference>
<keyword evidence="3" id="KW-1185">Reference proteome</keyword>
<sequence>MDAAPALPILTFTPTSDPPCSSMMLPELSYCRLLYLAAANNYPIYYIYLNLILCRISGEYEQTIDEQIPAIYTSEDERIRTPAILSDTSRSPIFSDNRQQVVQPLKSDNKHAENDTNNSSVPTKKARLASKCITQFISFYSIVPSGLVSYAIDEDDDEHTVLDTDQNTDSDDENDPKSKSDHGFHLGSMDIPLDNSGGPPTIFSSDQPINILSQNQVHISEPVNDVKNPNLITIEAKAESPTLTERLIQAVQLPSEPTGHCSMVLQERVERAVRRMRLDISYDPNRAIQDNKAFRNPSIYEKLIDFLKIDEKGTNFSTDIYDPYRWTPQSYYEELAKVQNREIDRLMKMQKELKKSDPNTTNANNSTSANAPKNPITSTDKPSTTSGGSVSTGYIEPKKPSKWDTGIPTNVQPHDTSSESVKLSVPPVGSLIKRN</sequence>
<feature type="compositionally biased region" description="Basic and acidic residues" evidence="1">
    <location>
        <begin position="175"/>
        <end position="184"/>
    </location>
</feature>
<gene>
    <name evidence="2" type="ORF">SMRZ_LOCUS22727</name>
</gene>
<proteinExistence type="predicted"/>
<evidence type="ECO:0000313" key="2">
    <source>
        <dbReference type="EMBL" id="VDP44361.1"/>
    </source>
</evidence>
<organism evidence="2 3">
    <name type="scientific">Schistosoma margrebowiei</name>
    <dbReference type="NCBI Taxonomy" id="48269"/>
    <lineage>
        <taxon>Eukaryota</taxon>
        <taxon>Metazoa</taxon>
        <taxon>Spiralia</taxon>
        <taxon>Lophotrochozoa</taxon>
        <taxon>Platyhelminthes</taxon>
        <taxon>Trematoda</taxon>
        <taxon>Digenea</taxon>
        <taxon>Strigeidida</taxon>
        <taxon>Schistosomatoidea</taxon>
        <taxon>Schistosomatidae</taxon>
        <taxon>Schistosoma</taxon>
    </lineage>
</organism>
<feature type="region of interest" description="Disordered" evidence="1">
    <location>
        <begin position="161"/>
        <end position="190"/>
    </location>
</feature>